<evidence type="ECO:0000313" key="2">
    <source>
        <dbReference type="EMBL" id="CAK0851899.1"/>
    </source>
</evidence>
<accession>A0ABN9U105</accession>
<evidence type="ECO:0000256" key="1">
    <source>
        <dbReference type="SAM" id="MobiDB-lite"/>
    </source>
</evidence>
<feature type="non-terminal residue" evidence="2">
    <location>
        <position position="1"/>
    </location>
</feature>
<keyword evidence="3" id="KW-1185">Reference proteome</keyword>
<comment type="caution">
    <text evidence="2">The sequence shown here is derived from an EMBL/GenBank/DDBJ whole genome shotgun (WGS) entry which is preliminary data.</text>
</comment>
<sequence>FADKATHSSDCLRGRGPRSMQCSPGGVIVAPKMPYRRKFRLFRERGSAAVGEGTGAKGAGRGSKGKAERAGDEGRGSAGRRETAQARREAPSTARHRSKKPALSVIVIRPGHGRPHGRQHLAGGEGDGTCTRWEV</sequence>
<organism evidence="2 3">
    <name type="scientific">Prorocentrum cordatum</name>
    <dbReference type="NCBI Taxonomy" id="2364126"/>
    <lineage>
        <taxon>Eukaryota</taxon>
        <taxon>Sar</taxon>
        <taxon>Alveolata</taxon>
        <taxon>Dinophyceae</taxon>
        <taxon>Prorocentrales</taxon>
        <taxon>Prorocentraceae</taxon>
        <taxon>Prorocentrum</taxon>
    </lineage>
</organism>
<protein>
    <submittedName>
        <fullName evidence="2">Uncharacterized protein</fullName>
    </submittedName>
</protein>
<gene>
    <name evidence="2" type="ORF">PCOR1329_LOCUS43895</name>
</gene>
<feature type="compositionally biased region" description="Basic and acidic residues" evidence="1">
    <location>
        <begin position="1"/>
        <end position="13"/>
    </location>
</feature>
<feature type="region of interest" description="Disordered" evidence="1">
    <location>
        <begin position="1"/>
        <end position="28"/>
    </location>
</feature>
<name>A0ABN9U105_9DINO</name>
<feature type="compositionally biased region" description="Basic and acidic residues" evidence="1">
    <location>
        <begin position="65"/>
        <end position="90"/>
    </location>
</feature>
<dbReference type="Proteomes" id="UP001189429">
    <property type="component" value="Unassembled WGS sequence"/>
</dbReference>
<feature type="region of interest" description="Disordered" evidence="1">
    <location>
        <begin position="45"/>
        <end position="135"/>
    </location>
</feature>
<dbReference type="EMBL" id="CAUYUJ010015278">
    <property type="protein sequence ID" value="CAK0851899.1"/>
    <property type="molecule type" value="Genomic_DNA"/>
</dbReference>
<reference evidence="2" key="1">
    <citation type="submission" date="2023-10" db="EMBL/GenBank/DDBJ databases">
        <authorList>
            <person name="Chen Y."/>
            <person name="Shah S."/>
            <person name="Dougan E. K."/>
            <person name="Thang M."/>
            <person name="Chan C."/>
        </authorList>
    </citation>
    <scope>NUCLEOTIDE SEQUENCE [LARGE SCALE GENOMIC DNA]</scope>
</reference>
<feature type="compositionally biased region" description="Gly residues" evidence="1">
    <location>
        <begin position="52"/>
        <end position="62"/>
    </location>
</feature>
<proteinExistence type="predicted"/>
<evidence type="ECO:0000313" key="3">
    <source>
        <dbReference type="Proteomes" id="UP001189429"/>
    </source>
</evidence>